<evidence type="ECO:0000256" key="4">
    <source>
        <dbReference type="ARBA" id="ARBA00022807"/>
    </source>
</evidence>
<dbReference type="SUPFAM" id="SSF52266">
    <property type="entry name" value="SGNH hydrolase"/>
    <property type="match status" value="1"/>
</dbReference>
<keyword evidence="5" id="KW-0732">Signal</keyword>
<keyword evidence="8" id="KW-1185">Reference proteome</keyword>
<proteinExistence type="inferred from homology"/>
<dbReference type="GO" id="GO:0005975">
    <property type="term" value="P:carbohydrate metabolic process"/>
    <property type="evidence" value="ECO:0007669"/>
    <property type="project" value="TreeGrafter"/>
</dbReference>
<dbReference type="Gene3D" id="2.60.40.10">
    <property type="entry name" value="Immunoglobulins"/>
    <property type="match status" value="1"/>
</dbReference>
<dbReference type="PANTHER" id="PTHR22901">
    <property type="entry name" value="SIALATE O-ACETYLESTERASE"/>
    <property type="match status" value="1"/>
</dbReference>
<feature type="chain" id="PRO_5030556975" evidence="5">
    <location>
        <begin position="20"/>
        <end position="474"/>
    </location>
</feature>
<dbReference type="InterPro" id="IPR036514">
    <property type="entry name" value="SGNH_hydro_sf"/>
</dbReference>
<reference evidence="7 8" key="1">
    <citation type="submission" date="2020-08" db="EMBL/GenBank/DDBJ databases">
        <title>Genomic Encyclopedia of Type Strains, Phase IV (KMG-IV): sequencing the most valuable type-strain genomes for metagenomic binning, comparative biology and taxonomic classification.</title>
        <authorList>
            <person name="Goeker M."/>
        </authorList>
    </citation>
    <scope>NUCLEOTIDE SEQUENCE [LARGE SCALE GENOMIC DNA]</scope>
    <source>
        <strain evidence="7 8">DSM 27471</strain>
    </source>
</reference>
<dbReference type="PANTHER" id="PTHR22901:SF0">
    <property type="entry name" value="SIALATE O-ACETYLESTERASE"/>
    <property type="match status" value="1"/>
</dbReference>
<dbReference type="GO" id="GO:0001681">
    <property type="term" value="F:sialate O-acetylesterase activity"/>
    <property type="evidence" value="ECO:0007669"/>
    <property type="project" value="UniProtKB-EC"/>
</dbReference>
<comment type="similarity">
    <text evidence="1">Belongs to the peptidase C25 family.</text>
</comment>
<organism evidence="7 8">
    <name type="scientific">Microbacter margulisiae</name>
    <dbReference type="NCBI Taxonomy" id="1350067"/>
    <lineage>
        <taxon>Bacteria</taxon>
        <taxon>Pseudomonadati</taxon>
        <taxon>Bacteroidota</taxon>
        <taxon>Bacteroidia</taxon>
        <taxon>Bacteroidales</taxon>
        <taxon>Porphyromonadaceae</taxon>
        <taxon>Microbacter</taxon>
    </lineage>
</organism>
<dbReference type="Pfam" id="PF03629">
    <property type="entry name" value="SASA"/>
    <property type="match status" value="1"/>
</dbReference>
<dbReference type="EC" id="3.1.1.53" evidence="7"/>
<sequence length="474" mass="53217">MNKISFILLFSAISICLHAELRLPKIFSDNMVLQQQTNVSIWGWAKANSIVHVTPSWDKKHYEATADRTGKWKLAIATPKAGNTPYELTIKDGEAITLKNILIGEVWLCSGQSNMEMPMKGFKNTPVLHGNIDILTSQNPEIRLITIKRNAQIKPVDDITGSWQEANPVTVSKFSATAYYFGRMLNKILGIPVGLICSSWGGSPIQSWMSSSMLNNFHDIRIPHQGDTIKVPNRTPTLLFNGMINPIIGFSIKGCIWYQGENNYLNPDEYPALFETMVSNWRKLWNEGTFPFYFCQIAPFDYASITPASEQTTKTNSAYLREAQYKAAQIIPNSGMAVLMDIGEKDCIHPEKKEVGAERLALLALAKTYGLQGFDYESPTFYSMSIVDNKATISFDHAPMWLTSFGKELKDFEIAGKDKVFYPAKAEIKRSKVVVWSPQVPEPVAVRYAFKDFIVGDLFSTGGLPVSSFRTDNW</sequence>
<dbReference type="InterPro" id="IPR005181">
    <property type="entry name" value="SASA"/>
</dbReference>
<evidence type="ECO:0000256" key="5">
    <source>
        <dbReference type="SAM" id="SignalP"/>
    </source>
</evidence>
<evidence type="ECO:0000256" key="3">
    <source>
        <dbReference type="ARBA" id="ARBA00022801"/>
    </source>
</evidence>
<dbReference type="InterPro" id="IPR039329">
    <property type="entry name" value="SIAE"/>
</dbReference>
<evidence type="ECO:0000256" key="1">
    <source>
        <dbReference type="ARBA" id="ARBA00006067"/>
    </source>
</evidence>
<keyword evidence="2" id="KW-0645">Protease</keyword>
<evidence type="ECO:0000259" key="6">
    <source>
        <dbReference type="Pfam" id="PF03629"/>
    </source>
</evidence>
<evidence type="ECO:0000313" key="8">
    <source>
        <dbReference type="Proteomes" id="UP000544222"/>
    </source>
</evidence>
<feature type="signal peptide" evidence="5">
    <location>
        <begin position="1"/>
        <end position="19"/>
    </location>
</feature>
<dbReference type="AlphaFoldDB" id="A0A7W5DQC1"/>
<dbReference type="GO" id="GO:0006508">
    <property type="term" value="P:proteolysis"/>
    <property type="evidence" value="ECO:0007669"/>
    <property type="project" value="UniProtKB-KW"/>
</dbReference>
<evidence type="ECO:0000313" key="7">
    <source>
        <dbReference type="EMBL" id="MBB3187021.1"/>
    </source>
</evidence>
<dbReference type="Proteomes" id="UP000544222">
    <property type="component" value="Unassembled WGS sequence"/>
</dbReference>
<keyword evidence="3 7" id="KW-0378">Hydrolase</keyword>
<dbReference type="EMBL" id="JACHYB010000001">
    <property type="protein sequence ID" value="MBB3187021.1"/>
    <property type="molecule type" value="Genomic_DNA"/>
</dbReference>
<feature type="domain" description="Sialate O-acetylesterase" evidence="6">
    <location>
        <begin position="105"/>
        <end position="335"/>
    </location>
</feature>
<dbReference type="GO" id="GO:0008234">
    <property type="term" value="F:cysteine-type peptidase activity"/>
    <property type="evidence" value="ECO:0007669"/>
    <property type="project" value="UniProtKB-KW"/>
</dbReference>
<accession>A0A7W5DQC1</accession>
<dbReference type="InterPro" id="IPR013783">
    <property type="entry name" value="Ig-like_fold"/>
</dbReference>
<gene>
    <name evidence="7" type="ORF">FHX64_001184</name>
</gene>
<protein>
    <submittedName>
        <fullName evidence="7">Sialate O-acetylesterase</fullName>
        <ecNumber evidence="7">3.1.1.53</ecNumber>
    </submittedName>
</protein>
<dbReference type="Gene3D" id="3.40.50.1110">
    <property type="entry name" value="SGNH hydrolase"/>
    <property type="match status" value="1"/>
</dbReference>
<comment type="caution">
    <text evidence="7">The sequence shown here is derived from an EMBL/GenBank/DDBJ whole genome shotgun (WGS) entry which is preliminary data.</text>
</comment>
<name>A0A7W5DQC1_9PORP</name>
<keyword evidence="4" id="KW-0788">Thiol protease</keyword>
<evidence type="ECO:0000256" key="2">
    <source>
        <dbReference type="ARBA" id="ARBA00022670"/>
    </source>
</evidence>